<reference evidence="1 2" key="1">
    <citation type="submission" date="2020-08" db="EMBL/GenBank/DDBJ databases">
        <title>Novel species isolated from subtropical streams in China.</title>
        <authorList>
            <person name="Lu H."/>
        </authorList>
    </citation>
    <scope>NUCLEOTIDE SEQUENCE [LARGE SCALE GENOMIC DNA]</scope>
    <source>
        <strain evidence="1 2">CY22W</strain>
    </source>
</reference>
<gene>
    <name evidence="1" type="ORF">H8K43_02815</name>
</gene>
<accession>A0ABR7A111</accession>
<proteinExistence type="predicted"/>
<comment type="caution">
    <text evidence="1">The sequence shown here is derived from an EMBL/GenBank/DDBJ whole genome shotgun (WGS) entry which is preliminary data.</text>
</comment>
<sequence length="218" mass="25078">MTAIFQNTSSRQNLVIRLNAIQAYVGQKYLPANFEDELNLIRDFDDLVKISHDTQSLLWWFVGPISYELFKPNGERNSSILIDDHLRNTIAILPPPFVSDSVQAKREIKTLGCEVLERKICFSQLLVCLLYGAYPWFDSYYQICKELSIFNKDAVILDIELPENLSPSMLNKQKDRIRNQLSPEITMNIKGAEFPGKLRPIHIPDSLEIARHAKATRL</sequence>
<organism evidence="1 2">
    <name type="scientific">Undibacterium curvum</name>
    <dbReference type="NCBI Taxonomy" id="2762294"/>
    <lineage>
        <taxon>Bacteria</taxon>
        <taxon>Pseudomonadati</taxon>
        <taxon>Pseudomonadota</taxon>
        <taxon>Betaproteobacteria</taxon>
        <taxon>Burkholderiales</taxon>
        <taxon>Oxalobacteraceae</taxon>
        <taxon>Undibacterium</taxon>
    </lineage>
</organism>
<evidence type="ECO:0000313" key="1">
    <source>
        <dbReference type="EMBL" id="MBC3930593.1"/>
    </source>
</evidence>
<keyword evidence="2" id="KW-1185">Reference proteome</keyword>
<dbReference type="RefSeq" id="WP_186902447.1">
    <property type="nucleotide sequence ID" value="NZ_JACOGD010000001.1"/>
</dbReference>
<protein>
    <submittedName>
        <fullName evidence="1">Uncharacterized protein</fullName>
    </submittedName>
</protein>
<name>A0ABR7A111_9BURK</name>
<evidence type="ECO:0000313" key="2">
    <source>
        <dbReference type="Proteomes" id="UP000654304"/>
    </source>
</evidence>
<dbReference type="Proteomes" id="UP000654304">
    <property type="component" value="Unassembled WGS sequence"/>
</dbReference>
<dbReference type="EMBL" id="JACOGD010000001">
    <property type="protein sequence ID" value="MBC3930593.1"/>
    <property type="molecule type" value="Genomic_DNA"/>
</dbReference>